<evidence type="ECO:0000313" key="3">
    <source>
        <dbReference type="Proteomes" id="UP001203338"/>
    </source>
</evidence>
<dbReference type="EMBL" id="JAMFLX010000021">
    <property type="protein sequence ID" value="MCL6271164.1"/>
    <property type="molecule type" value="Genomic_DNA"/>
</dbReference>
<dbReference type="PANTHER" id="PTHR43798">
    <property type="entry name" value="MONOACYLGLYCEROL LIPASE"/>
    <property type="match status" value="1"/>
</dbReference>
<dbReference type="SUPFAM" id="SSF53474">
    <property type="entry name" value="alpha/beta-Hydrolases"/>
    <property type="match status" value="1"/>
</dbReference>
<dbReference type="PROSITE" id="PS51257">
    <property type="entry name" value="PROKAR_LIPOPROTEIN"/>
    <property type="match status" value="1"/>
</dbReference>
<keyword evidence="3" id="KW-1185">Reference proteome</keyword>
<dbReference type="PANTHER" id="PTHR43798:SF33">
    <property type="entry name" value="HYDROLASE, PUTATIVE (AFU_ORTHOLOGUE AFUA_2G14860)-RELATED"/>
    <property type="match status" value="1"/>
</dbReference>
<dbReference type="GO" id="GO:0016787">
    <property type="term" value="F:hydrolase activity"/>
    <property type="evidence" value="ECO:0007669"/>
    <property type="project" value="UniProtKB-KW"/>
</dbReference>
<keyword evidence="2" id="KW-0378">Hydrolase</keyword>
<dbReference type="Pfam" id="PF00561">
    <property type="entry name" value="Abhydrolase_1"/>
    <property type="match status" value="1"/>
</dbReference>
<accession>A0ABT0PIG0</accession>
<feature type="domain" description="AB hydrolase-1" evidence="1">
    <location>
        <begin position="68"/>
        <end position="197"/>
    </location>
</feature>
<protein>
    <submittedName>
        <fullName evidence="2">Alpha/beta hydrolase</fullName>
    </submittedName>
</protein>
<dbReference type="InterPro" id="IPR029058">
    <property type="entry name" value="AB_hydrolase_fold"/>
</dbReference>
<dbReference type="RefSeq" id="WP_249700566.1">
    <property type="nucleotide sequence ID" value="NZ_JAMFLX010000021.1"/>
</dbReference>
<name>A0ABT0PIG0_9GAMM</name>
<reference evidence="2 3" key="1">
    <citation type="submission" date="2022-05" db="EMBL/GenBank/DDBJ databases">
        <authorList>
            <person name="Park J.-S."/>
        </authorList>
    </citation>
    <scope>NUCLEOTIDE SEQUENCE [LARGE SCALE GENOMIC DNA]</scope>
    <source>
        <strain evidence="2 3">2012CJ34-2</strain>
    </source>
</reference>
<evidence type="ECO:0000313" key="2">
    <source>
        <dbReference type="EMBL" id="MCL6271164.1"/>
    </source>
</evidence>
<dbReference type="Gene3D" id="3.40.50.1820">
    <property type="entry name" value="alpha/beta hydrolase"/>
    <property type="match status" value="1"/>
</dbReference>
<organism evidence="2 3">
    <name type="scientific">Parendozoicomonas callyspongiae</name>
    <dbReference type="NCBI Taxonomy" id="2942213"/>
    <lineage>
        <taxon>Bacteria</taxon>
        <taxon>Pseudomonadati</taxon>
        <taxon>Pseudomonadota</taxon>
        <taxon>Gammaproteobacteria</taxon>
        <taxon>Oceanospirillales</taxon>
        <taxon>Endozoicomonadaceae</taxon>
        <taxon>Parendozoicomonas</taxon>
    </lineage>
</organism>
<sequence length="317" mass="35451">MQRIRNFQFLIIMGFITTLLVGCQNVQDSIYDATVSLGRSKADLQLKEVIIDDMTYSILEGGNPEGETILMVHGFSAHKDNWLLLSDRLSDDFHIIAIDLAGHGDSSSGPELDYSIPKQVDRVNDILNALKPGKVHYMGNSMGGAIGLFFADQYPQHLKSLTLIDNAGIESPTPSEYFLLLEKGQNPLIPRKPGDFDVLVNFVMSDVPFMPWPIPAVLERKSLQRTAINEQIFADMMKSREEIGSPEYVRNVLEDIRVPTLVIWGEEDRVLDVSSIEIMEAHIPNMQAVILPGIGHVPMMESPKQVAEAFRNFSNQL</sequence>
<evidence type="ECO:0000259" key="1">
    <source>
        <dbReference type="Pfam" id="PF00561"/>
    </source>
</evidence>
<gene>
    <name evidence="2" type="ORF">M3P05_14655</name>
</gene>
<dbReference type="PRINTS" id="PR00412">
    <property type="entry name" value="EPOXHYDRLASE"/>
</dbReference>
<dbReference type="InterPro" id="IPR000073">
    <property type="entry name" value="AB_hydrolase_1"/>
</dbReference>
<comment type="caution">
    <text evidence="2">The sequence shown here is derived from an EMBL/GenBank/DDBJ whole genome shotgun (WGS) entry which is preliminary data.</text>
</comment>
<dbReference type="InterPro" id="IPR050266">
    <property type="entry name" value="AB_hydrolase_sf"/>
</dbReference>
<dbReference type="InterPro" id="IPR000639">
    <property type="entry name" value="Epox_hydrolase-like"/>
</dbReference>
<dbReference type="PRINTS" id="PR00111">
    <property type="entry name" value="ABHYDROLASE"/>
</dbReference>
<dbReference type="Proteomes" id="UP001203338">
    <property type="component" value="Unassembled WGS sequence"/>
</dbReference>
<proteinExistence type="predicted"/>